<dbReference type="GO" id="GO:0016051">
    <property type="term" value="P:carbohydrate biosynthetic process"/>
    <property type="evidence" value="ECO:0007669"/>
    <property type="project" value="InterPro"/>
</dbReference>
<organism evidence="2 3">
    <name type="scientific">Grimontia hollisae</name>
    <name type="common">Vibrio hollisae</name>
    <dbReference type="NCBI Taxonomy" id="673"/>
    <lineage>
        <taxon>Bacteria</taxon>
        <taxon>Pseudomonadati</taxon>
        <taxon>Pseudomonadota</taxon>
        <taxon>Gammaproteobacteria</taxon>
        <taxon>Vibrionales</taxon>
        <taxon>Vibrionaceae</taxon>
        <taxon>Grimontia</taxon>
    </lineage>
</organism>
<dbReference type="InterPro" id="IPR013132">
    <property type="entry name" value="PseI/NeuA/B-like_N"/>
</dbReference>
<dbReference type="Pfam" id="PF08666">
    <property type="entry name" value="SAF"/>
    <property type="match status" value="1"/>
</dbReference>
<feature type="domain" description="AFP-like" evidence="1">
    <location>
        <begin position="293"/>
        <end position="349"/>
    </location>
</feature>
<evidence type="ECO:0000259" key="1">
    <source>
        <dbReference type="PROSITE" id="PS50844"/>
    </source>
</evidence>
<dbReference type="AlphaFoldDB" id="A0A377HLA5"/>
<dbReference type="SUPFAM" id="SSF51569">
    <property type="entry name" value="Aldolase"/>
    <property type="match status" value="1"/>
</dbReference>
<dbReference type="PROSITE" id="PS50844">
    <property type="entry name" value="AFP_LIKE"/>
    <property type="match status" value="1"/>
</dbReference>
<dbReference type="CDD" id="cd11615">
    <property type="entry name" value="SAF_NeuB_like"/>
    <property type="match status" value="1"/>
</dbReference>
<dbReference type="InterPro" id="IPR036732">
    <property type="entry name" value="AFP_Neu5c_C_sf"/>
</dbReference>
<dbReference type="InterPro" id="IPR006190">
    <property type="entry name" value="SAF_AFP_Neu5Ac"/>
</dbReference>
<dbReference type="InterPro" id="IPR020030">
    <property type="entry name" value="Pseudaminic_synth_PseI"/>
</dbReference>
<evidence type="ECO:0000313" key="2">
    <source>
        <dbReference type="EMBL" id="STO57031.1"/>
    </source>
</evidence>
<accession>A0A377HLA5</accession>
<dbReference type="STRING" id="673.AL542_04215"/>
<dbReference type="SMART" id="SM00858">
    <property type="entry name" value="SAF"/>
    <property type="match status" value="1"/>
</dbReference>
<dbReference type="RefSeq" id="WP_115659599.1">
    <property type="nucleotide sequence ID" value="NZ_CP046810.1"/>
</dbReference>
<dbReference type="EMBL" id="UGHD01000002">
    <property type="protein sequence ID" value="STO57031.1"/>
    <property type="molecule type" value="Genomic_DNA"/>
</dbReference>
<sequence length="349" mass="38256">MTQCITINGRKIGPEHKPYIIAEMSANHNGSIERAFQTIEMAKRAGADAIKMQSYTADTITLNCDSEAFQIKGGLWDGRTLYDLYQEAHTPFEWHKPLFEKAREVGITLFSTPFDFTAVDLLEDLNVPAYKIASFEAVDLPLIRYVAQTGKPMIISTGMANNEEIAEAVVTARDNGCQQLVLLHCISAYPAPASQSHLRTIPDLAKRFGVIGGLSDHTLGTTVSVAAIALGASVIEKHVTLSRNEPGPDATFSLEPDELATLCKETETAWQALGQAGYQLKDAEKGNVQFRRSLYVVQNIKKGETLTAQNVRSIRPGLGLAPKHFDAVMGKIARHDIPRGTALSWDLIY</sequence>
<dbReference type="Pfam" id="PF03102">
    <property type="entry name" value="NeuB"/>
    <property type="match status" value="1"/>
</dbReference>
<reference evidence="2 3" key="1">
    <citation type="submission" date="2018-06" db="EMBL/GenBank/DDBJ databases">
        <authorList>
            <consortium name="Pathogen Informatics"/>
            <person name="Doyle S."/>
        </authorList>
    </citation>
    <scope>NUCLEOTIDE SEQUENCE [LARGE SCALE GENOMIC DNA]</scope>
    <source>
        <strain evidence="2 3">NCTC11645</strain>
    </source>
</reference>
<evidence type="ECO:0000313" key="3">
    <source>
        <dbReference type="Proteomes" id="UP000254512"/>
    </source>
</evidence>
<dbReference type="InterPro" id="IPR057736">
    <property type="entry name" value="SAF_PseI/NeuA/NeuB"/>
</dbReference>
<dbReference type="Proteomes" id="UP000254512">
    <property type="component" value="Unassembled WGS sequence"/>
</dbReference>
<dbReference type="InterPro" id="IPR013974">
    <property type="entry name" value="SAF"/>
</dbReference>
<dbReference type="InterPro" id="IPR013785">
    <property type="entry name" value="Aldolase_TIM"/>
</dbReference>
<dbReference type="SUPFAM" id="SSF51269">
    <property type="entry name" value="AFP III-like domain"/>
    <property type="match status" value="1"/>
</dbReference>
<gene>
    <name evidence="2" type="primary">spsE_2</name>
    <name evidence="2" type="ORF">NCTC11645_01409</name>
</gene>
<protein>
    <submittedName>
        <fullName evidence="2">Spore coat polysaccharide biosynthesis protein spsE</fullName>
    </submittedName>
</protein>
<dbReference type="NCBIfam" id="TIGR03586">
    <property type="entry name" value="PseI"/>
    <property type="match status" value="1"/>
</dbReference>
<dbReference type="GO" id="GO:0047444">
    <property type="term" value="F:N-acylneuraminate-9-phosphate synthase activity"/>
    <property type="evidence" value="ECO:0007669"/>
    <property type="project" value="TreeGrafter"/>
</dbReference>
<dbReference type="PANTHER" id="PTHR42966">
    <property type="entry name" value="N-ACETYLNEURAMINATE SYNTHASE"/>
    <property type="match status" value="1"/>
</dbReference>
<proteinExistence type="predicted"/>
<dbReference type="InterPro" id="IPR051690">
    <property type="entry name" value="PseI-like"/>
</dbReference>
<dbReference type="Gene3D" id="3.90.1210.10">
    <property type="entry name" value="Antifreeze-like/N-acetylneuraminic acid synthase C-terminal domain"/>
    <property type="match status" value="1"/>
</dbReference>
<dbReference type="PANTHER" id="PTHR42966:SF2">
    <property type="entry name" value="PSEUDAMINIC ACID SYNTHASE"/>
    <property type="match status" value="1"/>
</dbReference>
<dbReference type="Gene3D" id="3.20.20.70">
    <property type="entry name" value="Aldolase class I"/>
    <property type="match status" value="1"/>
</dbReference>
<name>A0A377HLA5_GRIHO</name>